<evidence type="ECO:0000313" key="2">
    <source>
        <dbReference type="Proteomes" id="UP001303046"/>
    </source>
</evidence>
<organism evidence="1 2">
    <name type="scientific">Necator americanus</name>
    <name type="common">Human hookworm</name>
    <dbReference type="NCBI Taxonomy" id="51031"/>
    <lineage>
        <taxon>Eukaryota</taxon>
        <taxon>Metazoa</taxon>
        <taxon>Ecdysozoa</taxon>
        <taxon>Nematoda</taxon>
        <taxon>Chromadorea</taxon>
        <taxon>Rhabditida</taxon>
        <taxon>Rhabditina</taxon>
        <taxon>Rhabditomorpha</taxon>
        <taxon>Strongyloidea</taxon>
        <taxon>Ancylostomatidae</taxon>
        <taxon>Bunostominae</taxon>
        <taxon>Necator</taxon>
    </lineage>
</organism>
<gene>
    <name evidence="1" type="primary">Necator_chrX.g23631</name>
    <name evidence="1" type="ORF">RB195_023467</name>
</gene>
<reference evidence="1 2" key="1">
    <citation type="submission" date="2023-08" db="EMBL/GenBank/DDBJ databases">
        <title>A Necator americanus chromosomal reference genome.</title>
        <authorList>
            <person name="Ilik V."/>
            <person name="Petrzelkova K.J."/>
            <person name="Pardy F."/>
            <person name="Fuh T."/>
            <person name="Niatou-Singa F.S."/>
            <person name="Gouil Q."/>
            <person name="Baker L."/>
            <person name="Ritchie M.E."/>
            <person name="Jex A.R."/>
            <person name="Gazzola D."/>
            <person name="Li H."/>
            <person name="Toshio Fujiwara R."/>
            <person name="Zhan B."/>
            <person name="Aroian R.V."/>
            <person name="Pafco B."/>
            <person name="Schwarz E.M."/>
        </authorList>
    </citation>
    <scope>NUCLEOTIDE SEQUENCE [LARGE SCALE GENOMIC DNA]</scope>
    <source>
        <strain evidence="1 2">Aroian</strain>
        <tissue evidence="1">Whole animal</tissue>
    </source>
</reference>
<keyword evidence="2" id="KW-1185">Reference proteome</keyword>
<accession>A0ABR1ELM2</accession>
<protein>
    <submittedName>
        <fullName evidence="1">Uncharacterized protein</fullName>
    </submittedName>
</protein>
<name>A0ABR1ELM2_NECAM</name>
<dbReference type="EMBL" id="JAVFWL010000006">
    <property type="protein sequence ID" value="KAK6762766.1"/>
    <property type="molecule type" value="Genomic_DNA"/>
</dbReference>
<comment type="caution">
    <text evidence="1">The sequence shown here is derived from an EMBL/GenBank/DDBJ whole genome shotgun (WGS) entry which is preliminary data.</text>
</comment>
<proteinExistence type="predicted"/>
<evidence type="ECO:0000313" key="1">
    <source>
        <dbReference type="EMBL" id="KAK6762766.1"/>
    </source>
</evidence>
<sequence>MNANNEKRSSSQMMIYFKNQQSRFCHVSKTLFQAKLKTIAVFDLTKNLAATLTSGGTLTRLYRHQGYKEGDDSGS</sequence>
<dbReference type="Proteomes" id="UP001303046">
    <property type="component" value="Unassembled WGS sequence"/>
</dbReference>